<dbReference type="EMBL" id="AP024488">
    <property type="protein sequence ID" value="BCS96504.1"/>
    <property type="molecule type" value="Genomic_DNA"/>
</dbReference>
<evidence type="ECO:0000256" key="1">
    <source>
        <dbReference type="ARBA" id="ARBA00007118"/>
    </source>
</evidence>
<dbReference type="PANTHER" id="PTHR43673:SF10">
    <property type="entry name" value="NADH DEHYDROGENASE_NAD(P)H NITROREDUCTASE XCC3605-RELATED"/>
    <property type="match status" value="1"/>
</dbReference>
<dbReference type="RefSeq" id="WP_236892813.1">
    <property type="nucleotide sequence ID" value="NZ_AP024488.1"/>
</dbReference>
<feature type="domain" description="Nitroreductase" evidence="3">
    <location>
        <begin position="9"/>
        <end position="61"/>
    </location>
</feature>
<name>A0ABM7PHE3_9BACT</name>
<dbReference type="Gene3D" id="3.40.109.10">
    <property type="entry name" value="NADH Oxidase"/>
    <property type="match status" value="1"/>
</dbReference>
<keyword evidence="2" id="KW-0560">Oxidoreductase</keyword>
<dbReference type="Proteomes" id="UP001320148">
    <property type="component" value="Chromosome"/>
</dbReference>
<dbReference type="PANTHER" id="PTHR43673">
    <property type="entry name" value="NAD(P)H NITROREDUCTASE YDGI-RELATED"/>
    <property type="match status" value="1"/>
</dbReference>
<organism evidence="4 5">
    <name type="scientific">Desulfoluna limicola</name>
    <dbReference type="NCBI Taxonomy" id="2810562"/>
    <lineage>
        <taxon>Bacteria</taxon>
        <taxon>Pseudomonadati</taxon>
        <taxon>Thermodesulfobacteriota</taxon>
        <taxon>Desulfobacteria</taxon>
        <taxon>Desulfobacterales</taxon>
        <taxon>Desulfolunaceae</taxon>
        <taxon>Desulfoluna</taxon>
    </lineage>
</organism>
<reference evidence="4 5" key="1">
    <citation type="submission" date="2021-02" db="EMBL/GenBank/DDBJ databases">
        <title>Complete genome of Desulfoluna sp. strain ASN36.</title>
        <authorList>
            <person name="Takahashi A."/>
            <person name="Kojima H."/>
            <person name="Fukui M."/>
        </authorList>
    </citation>
    <scope>NUCLEOTIDE SEQUENCE [LARGE SCALE GENOMIC DNA]</scope>
    <source>
        <strain evidence="4 5">ASN36</strain>
    </source>
</reference>
<proteinExistence type="inferred from homology"/>
<dbReference type="InterPro" id="IPR000415">
    <property type="entry name" value="Nitroreductase-like"/>
</dbReference>
<evidence type="ECO:0000313" key="4">
    <source>
        <dbReference type="EMBL" id="BCS96504.1"/>
    </source>
</evidence>
<comment type="similarity">
    <text evidence="1">Belongs to the nitroreductase family.</text>
</comment>
<evidence type="ECO:0000256" key="2">
    <source>
        <dbReference type="ARBA" id="ARBA00023002"/>
    </source>
</evidence>
<evidence type="ECO:0000313" key="5">
    <source>
        <dbReference type="Proteomes" id="UP001320148"/>
    </source>
</evidence>
<feature type="domain" description="Nitroreductase" evidence="3">
    <location>
        <begin position="68"/>
        <end position="153"/>
    </location>
</feature>
<dbReference type="SUPFAM" id="SSF55469">
    <property type="entry name" value="FMN-dependent nitroreductase-like"/>
    <property type="match status" value="1"/>
</dbReference>
<dbReference type="CDD" id="cd02151">
    <property type="entry name" value="nitroreductase"/>
    <property type="match status" value="1"/>
</dbReference>
<dbReference type="InterPro" id="IPR029479">
    <property type="entry name" value="Nitroreductase"/>
</dbReference>
<dbReference type="Pfam" id="PF00881">
    <property type="entry name" value="Nitroreductase"/>
    <property type="match status" value="2"/>
</dbReference>
<accession>A0ABM7PHE3</accession>
<evidence type="ECO:0000259" key="3">
    <source>
        <dbReference type="Pfam" id="PF00881"/>
    </source>
</evidence>
<sequence length="176" mass="19583">MDQSFMKIIRDRRSVRVFEPRPVEEEKVSLLLEAALRSPSSRGLNPWQFVVVTEKKTLEALSVAKPHGAGFLAGAPLGIVVLADPRRCDVWVEDTSIVATYIQLAAEFIGLKSCWAQIRLREDGQGGMATDRAREILAIPEGLEVASIIGIGYPDEEKKGHPESYLDFSKVHYDTF</sequence>
<keyword evidence="5" id="KW-1185">Reference proteome</keyword>
<gene>
    <name evidence="4" type="ORF">DSLASN_21360</name>
</gene>
<protein>
    <submittedName>
        <fullName evidence="4">Nitroreductase</fullName>
    </submittedName>
</protein>